<name>A0A4Y2CGP3_ARAVE</name>
<keyword evidence="2" id="KW-1185">Reference proteome</keyword>
<organism evidence="1 2">
    <name type="scientific">Araneus ventricosus</name>
    <name type="common">Orbweaver spider</name>
    <name type="synonym">Epeira ventricosa</name>
    <dbReference type="NCBI Taxonomy" id="182803"/>
    <lineage>
        <taxon>Eukaryota</taxon>
        <taxon>Metazoa</taxon>
        <taxon>Ecdysozoa</taxon>
        <taxon>Arthropoda</taxon>
        <taxon>Chelicerata</taxon>
        <taxon>Arachnida</taxon>
        <taxon>Araneae</taxon>
        <taxon>Araneomorphae</taxon>
        <taxon>Entelegynae</taxon>
        <taxon>Araneoidea</taxon>
        <taxon>Araneidae</taxon>
        <taxon>Araneus</taxon>
    </lineage>
</organism>
<sequence>MDLEGNNVPEIKKFAGVPGVNALILRKLDANPKSLEVFEEVLHMNFWKILSAETNRYAEQEMNKVDCPSKNLEYHTLRTIKVLL</sequence>
<reference evidence="1 2" key="1">
    <citation type="journal article" date="2019" name="Sci. Rep.">
        <title>Orb-weaving spider Araneus ventricosus genome elucidates the spidroin gene catalogue.</title>
        <authorList>
            <person name="Kono N."/>
            <person name="Nakamura H."/>
            <person name="Ohtoshi R."/>
            <person name="Moran D.A.P."/>
            <person name="Shinohara A."/>
            <person name="Yoshida Y."/>
            <person name="Fujiwara M."/>
            <person name="Mori M."/>
            <person name="Tomita M."/>
            <person name="Arakawa K."/>
        </authorList>
    </citation>
    <scope>NUCLEOTIDE SEQUENCE [LARGE SCALE GENOMIC DNA]</scope>
</reference>
<dbReference type="EMBL" id="BGPR01086490">
    <property type="protein sequence ID" value="GBM03592.1"/>
    <property type="molecule type" value="Genomic_DNA"/>
</dbReference>
<evidence type="ECO:0000313" key="1">
    <source>
        <dbReference type="EMBL" id="GBM03592.1"/>
    </source>
</evidence>
<dbReference type="OrthoDB" id="8194810at2759"/>
<proteinExistence type="predicted"/>
<gene>
    <name evidence="1" type="ORF">AVEN_98806_1</name>
</gene>
<evidence type="ECO:0000313" key="2">
    <source>
        <dbReference type="Proteomes" id="UP000499080"/>
    </source>
</evidence>
<protein>
    <submittedName>
        <fullName evidence="1">Uncharacterized protein</fullName>
    </submittedName>
</protein>
<comment type="caution">
    <text evidence="1">The sequence shown here is derived from an EMBL/GenBank/DDBJ whole genome shotgun (WGS) entry which is preliminary data.</text>
</comment>
<dbReference type="AlphaFoldDB" id="A0A4Y2CGP3"/>
<dbReference type="Proteomes" id="UP000499080">
    <property type="component" value="Unassembled WGS sequence"/>
</dbReference>
<accession>A0A4Y2CGP3</accession>